<dbReference type="SUPFAM" id="SSF53639">
    <property type="entry name" value="AraD/HMP-PK domain-like"/>
    <property type="match status" value="1"/>
</dbReference>
<sequence length="204" mass="22390">MNEGVIQYQLHYQPQVLAPTVDITELNTIRAQLYKLKLLGQSPDIYQGLGYGNISQRLNNVQYPQGFLITGSQTGHLKTLNHCDYAWVLQCEPALNRLSAIGETPPSSEAMTHAVIYQSLAAVQAVIHVHWPQLWQQASQRQLLTTAAAISYGTPAMAVAVAHALQTAGNPTRGCLAMLGHEDGILAWGPDLRSAFTYLIQQDE</sequence>
<feature type="domain" description="Class II aldolase/adducin N-terminal" evidence="1">
    <location>
        <begin position="50"/>
        <end position="200"/>
    </location>
</feature>
<dbReference type="KEGG" id="tdu:QJT80_06305"/>
<gene>
    <name evidence="2" type="ORF">QJT80_06305</name>
</gene>
<dbReference type="EMBL" id="CP124755">
    <property type="protein sequence ID" value="WGZ92089.1"/>
    <property type="molecule type" value="Genomic_DNA"/>
</dbReference>
<reference evidence="2" key="1">
    <citation type="journal article" date="2023" name="Int. J. Mol. Sci.">
        <title>Metagenomics Revealed a New Genus 'Candidatus Thiocaldithrix dubininis' gen. nov., sp. nov. and a New Species 'Candidatus Thiothrix putei' sp. nov. in the Family Thiotrichaceae, Some Members of Which Have Traits of Both Na+- and H+-Motive Energetics.</title>
        <authorList>
            <person name="Ravin N.V."/>
            <person name="Muntyan M.S."/>
            <person name="Smolyakov D.D."/>
            <person name="Rudenko T.S."/>
            <person name="Beletsky A.V."/>
            <person name="Mardanov A.V."/>
            <person name="Grabovich M.Y."/>
        </authorList>
    </citation>
    <scope>NUCLEOTIDE SEQUENCE</scope>
    <source>
        <strain evidence="2">GKL-01</strain>
    </source>
</reference>
<evidence type="ECO:0000259" key="1">
    <source>
        <dbReference type="Pfam" id="PF00596"/>
    </source>
</evidence>
<organism evidence="2">
    <name type="scientific">Candidatus Thiocaldithrix dubininis</name>
    <dbReference type="NCBI Taxonomy" id="3080823"/>
    <lineage>
        <taxon>Bacteria</taxon>
        <taxon>Pseudomonadati</taxon>
        <taxon>Pseudomonadota</taxon>
        <taxon>Gammaproteobacteria</taxon>
        <taxon>Thiotrichales</taxon>
        <taxon>Thiotrichaceae</taxon>
        <taxon>Candidatus Thiocaldithrix</taxon>
    </lineage>
</organism>
<dbReference type="InterPro" id="IPR001303">
    <property type="entry name" value="Aldolase_II/adducin_N"/>
</dbReference>
<name>A0AA95HBQ7_9GAMM</name>
<dbReference type="AlphaFoldDB" id="A0AA95HBQ7"/>
<dbReference type="Pfam" id="PF00596">
    <property type="entry name" value="Aldolase_II"/>
    <property type="match status" value="1"/>
</dbReference>
<evidence type="ECO:0000313" key="2">
    <source>
        <dbReference type="EMBL" id="WGZ92089.1"/>
    </source>
</evidence>
<accession>A0AA95HBQ7</accession>
<dbReference type="Gene3D" id="3.40.225.10">
    <property type="entry name" value="Class II aldolase/adducin N-terminal domain"/>
    <property type="match status" value="1"/>
</dbReference>
<proteinExistence type="predicted"/>
<protein>
    <submittedName>
        <fullName evidence="2">Class II aldolase/adducin family protein</fullName>
    </submittedName>
</protein>
<dbReference type="Proteomes" id="UP001300672">
    <property type="component" value="Chromosome"/>
</dbReference>
<reference evidence="2" key="2">
    <citation type="submission" date="2023-04" db="EMBL/GenBank/DDBJ databases">
        <authorList>
            <person name="Beletskiy A.V."/>
            <person name="Mardanov A.V."/>
            <person name="Ravin N.V."/>
        </authorList>
    </citation>
    <scope>NUCLEOTIDE SEQUENCE</scope>
    <source>
        <strain evidence="2">GKL-01</strain>
    </source>
</reference>
<dbReference type="GO" id="GO:0005996">
    <property type="term" value="P:monosaccharide metabolic process"/>
    <property type="evidence" value="ECO:0007669"/>
    <property type="project" value="UniProtKB-ARBA"/>
</dbReference>
<dbReference type="InterPro" id="IPR036409">
    <property type="entry name" value="Aldolase_II/adducin_N_sf"/>
</dbReference>